<protein>
    <submittedName>
        <fullName evidence="8">Uncharacterized protein</fullName>
    </submittedName>
</protein>
<reference evidence="8 9" key="1">
    <citation type="journal article" date="2015" name="Plant Cell">
        <title>Oil accumulation by the oleaginous diatom Fistulifera solaris as revealed by the genome and transcriptome.</title>
        <authorList>
            <person name="Tanaka T."/>
            <person name="Maeda Y."/>
            <person name="Veluchamy A."/>
            <person name="Tanaka M."/>
            <person name="Abida H."/>
            <person name="Marechal E."/>
            <person name="Bowler C."/>
            <person name="Muto M."/>
            <person name="Sunaga Y."/>
            <person name="Tanaka M."/>
            <person name="Yoshino T."/>
            <person name="Taniguchi T."/>
            <person name="Fukuda Y."/>
            <person name="Nemoto M."/>
            <person name="Matsumoto M."/>
            <person name="Wong P.S."/>
            <person name="Aburatani S."/>
            <person name="Fujibuchi W."/>
        </authorList>
    </citation>
    <scope>NUCLEOTIDE SEQUENCE [LARGE SCALE GENOMIC DNA]</scope>
    <source>
        <strain evidence="8 9">JPCC DA0580</strain>
    </source>
</reference>
<dbReference type="InterPro" id="IPR036412">
    <property type="entry name" value="HAD-like_sf"/>
</dbReference>
<dbReference type="CDD" id="cd08255">
    <property type="entry name" value="2-desacetyl-2-hydroxyethyl_bacteriochlorophyllide_like"/>
    <property type="match status" value="1"/>
</dbReference>
<dbReference type="SUPFAM" id="SSF56784">
    <property type="entry name" value="HAD-like"/>
    <property type="match status" value="1"/>
</dbReference>
<dbReference type="SUPFAM" id="SSF51735">
    <property type="entry name" value="NAD(P)-binding Rossmann-fold domains"/>
    <property type="match status" value="1"/>
</dbReference>
<dbReference type="Gene3D" id="3.90.180.10">
    <property type="entry name" value="Medium-chain alcohol dehydrogenases, catalytic domain"/>
    <property type="match status" value="1"/>
</dbReference>
<sequence length="963" mass="107902">MNCLVSLRILLFGVLVKLVSTRSTPVADFPAKILLIDVDNTLYNERNHGIEQQIVQNIHRFCQERLGMTVSQADELHAKYGSTVEGLRQTLWNNLPSWKREEQLRDFYDFVYGNIQKDSLLVSSRETSSSNTGYTHNSDLQEQKRQERLRQLFKVSPFPLHLASNSPLHHIADVVQRMGLCDVFDRPSLTPDSPRPNEGRTKTTEFPTKRQASTFFAPLLSSVDTKKHQLVLLDDSPAALAAASPHMKGVLINNSPGADQGVSLDTALAQEFGWLDPEYTFSDIDYLRAKNEVDFASLNREAWRHVGKELRGMIATTAAPCRLAIVDLGAGLLSMLRLVVFGHDDMPSLKDMLDAPVTMDYYAYEPNELIWTESKSVLQSLGFELVEESSLNDKKRAVLTYSHQNDETRVTVHLRCCDYRDDERSVEICPQLIVGCCFADLMDPRELPASLLKCFLSQRRQDNVSDCCVAYFPITFRGITQLLPSQPFEASSRSGRTIPSDTTVFSHYADVLKYHHGHNLDTQLLDTSMKEYGADRVFQGRSNWLIDPRQHDFLWQTMLYFFGSVAPVGLEKSGMWDFKGWISRTRENKPQIYVANLDLVYRIPFSGKWQLKSSAEALAGFSKDNRSNLYEEIQFTAPGQVTSQKKKLPKLCGEQVRIESIASLISTGTELKIFQGCFNDAALDLNIKGMDDTKMAYPLAYGYCLVGRVAECGPDVQDAEAILGKTVFAFAPHASQAIVDYSVLQLVPDDIDPYDAIFMPSVETAVSLIHEAHPRLGETVGVFGQGLIGLFVTFLLSEYGQNIISGRFGTVSTFDLMPDRLALSALVGASQALAPDRARDAGPFDVSIEVSGNPRALQSAIDCTRDGGRIIIGSWYGNAEIALCLGIDFHRSHKELKASQVSFIPQGMQMTWTKDRRFQLTWDLVRKIRPSRLLTKCLKLSNCQEAYALLSEGKEIAIAFKYS</sequence>
<gene>
    <name evidence="8" type="ORF">FisN_25Hh173</name>
</gene>
<name>A0A1Z5JW93_FISSO</name>
<evidence type="ECO:0000313" key="8">
    <source>
        <dbReference type="EMBL" id="GAX18189.1"/>
    </source>
</evidence>
<dbReference type="GO" id="GO:0016491">
    <property type="term" value="F:oxidoreductase activity"/>
    <property type="evidence" value="ECO:0007669"/>
    <property type="project" value="UniProtKB-KW"/>
</dbReference>
<dbReference type="InParanoid" id="A0A1Z5JW93"/>
<keyword evidence="5" id="KW-0560">Oxidoreductase</keyword>
<accession>A0A1Z5JW93</accession>
<dbReference type="Gene3D" id="1.10.150.450">
    <property type="match status" value="1"/>
</dbReference>
<keyword evidence="9" id="KW-1185">Reference proteome</keyword>
<keyword evidence="7" id="KW-0732">Signal</keyword>
<dbReference type="SUPFAM" id="SSF50129">
    <property type="entry name" value="GroES-like"/>
    <property type="match status" value="1"/>
</dbReference>
<evidence type="ECO:0000256" key="5">
    <source>
        <dbReference type="ARBA" id="ARBA00023002"/>
    </source>
</evidence>
<keyword evidence="4" id="KW-0862">Zinc</keyword>
<comment type="cofactor">
    <cofactor evidence="1">
        <name>Zn(2+)</name>
        <dbReference type="ChEBI" id="CHEBI:29105"/>
    </cofactor>
</comment>
<organism evidence="8 9">
    <name type="scientific">Fistulifera solaris</name>
    <name type="common">Oleaginous diatom</name>
    <dbReference type="NCBI Taxonomy" id="1519565"/>
    <lineage>
        <taxon>Eukaryota</taxon>
        <taxon>Sar</taxon>
        <taxon>Stramenopiles</taxon>
        <taxon>Ochrophyta</taxon>
        <taxon>Bacillariophyta</taxon>
        <taxon>Bacillariophyceae</taxon>
        <taxon>Bacillariophycidae</taxon>
        <taxon>Naviculales</taxon>
        <taxon>Naviculaceae</taxon>
        <taxon>Fistulifera</taxon>
    </lineage>
</organism>
<dbReference type="PANTHER" id="PTHR43350:SF19">
    <property type="entry name" value="D-GULOSIDE 3-DEHYDROGENASE"/>
    <property type="match status" value="1"/>
</dbReference>
<evidence type="ECO:0000256" key="6">
    <source>
        <dbReference type="SAM" id="MobiDB-lite"/>
    </source>
</evidence>
<evidence type="ECO:0000313" key="9">
    <source>
        <dbReference type="Proteomes" id="UP000198406"/>
    </source>
</evidence>
<dbReference type="InterPro" id="IPR036291">
    <property type="entry name" value="NAD(P)-bd_dom_sf"/>
</dbReference>
<keyword evidence="3" id="KW-0479">Metal-binding</keyword>
<dbReference type="Proteomes" id="UP000198406">
    <property type="component" value="Unassembled WGS sequence"/>
</dbReference>
<dbReference type="GO" id="GO:0046872">
    <property type="term" value="F:metal ion binding"/>
    <property type="evidence" value="ECO:0007669"/>
    <property type="project" value="UniProtKB-KW"/>
</dbReference>
<evidence type="ECO:0000256" key="3">
    <source>
        <dbReference type="ARBA" id="ARBA00022723"/>
    </source>
</evidence>
<feature type="region of interest" description="Disordered" evidence="6">
    <location>
        <begin position="123"/>
        <end position="143"/>
    </location>
</feature>
<dbReference type="InterPro" id="IPR011032">
    <property type="entry name" value="GroES-like_sf"/>
</dbReference>
<dbReference type="EMBL" id="BDSP01000124">
    <property type="protein sequence ID" value="GAX18189.1"/>
    <property type="molecule type" value="Genomic_DNA"/>
</dbReference>
<proteinExistence type="inferred from homology"/>
<evidence type="ECO:0000256" key="7">
    <source>
        <dbReference type="SAM" id="SignalP"/>
    </source>
</evidence>
<feature type="signal peptide" evidence="7">
    <location>
        <begin position="1"/>
        <end position="21"/>
    </location>
</feature>
<feature type="chain" id="PRO_5013210131" evidence="7">
    <location>
        <begin position="22"/>
        <end position="963"/>
    </location>
</feature>
<dbReference type="Gene3D" id="3.40.50.720">
    <property type="entry name" value="NAD(P)-binding Rossmann-like Domain"/>
    <property type="match status" value="1"/>
</dbReference>
<dbReference type="PANTHER" id="PTHR43350">
    <property type="entry name" value="NAD-DEPENDENT ALCOHOL DEHYDROGENASE"/>
    <property type="match status" value="1"/>
</dbReference>
<comment type="similarity">
    <text evidence="2">Belongs to the zinc-containing alcohol dehydrogenase family.</text>
</comment>
<dbReference type="OrthoDB" id="1879366at2759"/>
<evidence type="ECO:0000256" key="4">
    <source>
        <dbReference type="ARBA" id="ARBA00022833"/>
    </source>
</evidence>
<comment type="caution">
    <text evidence="8">The sequence shown here is derived from an EMBL/GenBank/DDBJ whole genome shotgun (WGS) entry which is preliminary data.</text>
</comment>
<dbReference type="AlphaFoldDB" id="A0A1Z5JW93"/>
<evidence type="ECO:0000256" key="1">
    <source>
        <dbReference type="ARBA" id="ARBA00001947"/>
    </source>
</evidence>
<evidence type="ECO:0000256" key="2">
    <source>
        <dbReference type="ARBA" id="ARBA00008072"/>
    </source>
</evidence>